<evidence type="ECO:0000256" key="2">
    <source>
        <dbReference type="SAM" id="MobiDB-lite"/>
    </source>
</evidence>
<keyword evidence="1" id="KW-0378">Hydrolase</keyword>
<reference evidence="5" key="1">
    <citation type="submission" date="2022-12" db="EMBL/GenBank/DDBJ databases">
        <authorList>
            <person name="Petersen C."/>
        </authorList>
    </citation>
    <scope>NUCLEOTIDE SEQUENCE</scope>
    <source>
        <strain evidence="5">IBT 35675</strain>
    </source>
</reference>
<feature type="region of interest" description="Disordered" evidence="2">
    <location>
        <begin position="735"/>
        <end position="760"/>
    </location>
</feature>
<dbReference type="CDD" id="cd17936">
    <property type="entry name" value="EEXXEc_NFX1"/>
    <property type="match status" value="1"/>
</dbReference>
<evidence type="ECO:0000313" key="5">
    <source>
        <dbReference type="EMBL" id="KAJ5341378.1"/>
    </source>
</evidence>
<dbReference type="InterPro" id="IPR041679">
    <property type="entry name" value="DNA2/NAM7-like_C"/>
</dbReference>
<dbReference type="InterPro" id="IPR045055">
    <property type="entry name" value="DNA2/NAM7-like"/>
</dbReference>
<evidence type="ECO:0000259" key="3">
    <source>
        <dbReference type="Pfam" id="PF13086"/>
    </source>
</evidence>
<sequence length="989" mass="112606">MSVASRDDQTPGGRHNNDFANICQIKIMPSFDEIRCSRTEYLPIVDPSQWHIPGIDGLLDRNFRLLREDTVGQIRDTVRHEIIPGANKTKPPLHRFVHRGVRLLNVGFHWLFGLYFEVDFPQPSVIVKSPVHLRQRWWEESRRLRPGDLVCLVIQKDLIVFCTVADQAMMQKRKRGLTKPQKSETASLWNNEKRASVLLKLVDSRFSNVRLILDVYSHKDPAMSLIEFPGVLLASFEPSLKALQTMKAKEDLPFPELLAPWSLNPSNSPKTWTPLYASQSGFAYNLRCLLNTDVNFYVQPGDFPTQRKQTQYLQENSTLDHGQASALIRCLNRRIGLIQGPPGTGKSYTCVALIKVLLANREEGKLGPIVCVTYTNHALDQLLEALLEHKVTSQIVRVGSQSKSEKLQEFSLSVASRWSQRTDWEKQERSTINKELRDSELKFDAIEVKRSISAGRLKLHVQQYHGRHYDQLFPQTQEDFARHDFNPPKGPAQDTFGLWIDSGSPTDAPPRSTTILEDTDVFDMSRQERVNMHGQWCRELREDVGHKIAKLVESHQLSKVGFDAIEDDMHIRFLAKAEVIGITTSGLARRYDMFQRLQCKVMICEEAGEVLEPHMLAAFLPSVEHAILIGDQQQLRPQVQSYRLSRENVQGGGRYSLDVSLFERLVSSSKVTPMSCGHMYNTLQVQRRMHPQISQLVRGTLYPHMQDISSAQHYPKIRGMRKRLYWLDHRSMEDSQEHTKKGVAQRSAAKGPLSEDGMSTSHWNKHEIEIITALVHHLVRQDYSVGEIAVLTPYLNQLQKLRQRLAKDFPIAVGDRDQNNIAHAGYMDNIRPQDLTQAKQGGLRVATVDNFQGEEAQIVLISLVRSNSQRQCGFLRTSNRINVLLSRAQHGMYIIGNSETARHVPMWAKVIDILKQGQNISKSLELMCPRHPDTVIRVSAPKDFAALSPRGGCIQRCDRPLRVIDRSMDVTINAQIHVGDPALTDAWSK</sequence>
<dbReference type="Pfam" id="PF13086">
    <property type="entry name" value="AAA_11"/>
    <property type="match status" value="1"/>
</dbReference>
<proteinExistence type="predicted"/>
<dbReference type="CDD" id="cd18808">
    <property type="entry name" value="SF1_C_Upf1"/>
    <property type="match status" value="1"/>
</dbReference>
<name>A0A9W9QUP6_PENBR</name>
<dbReference type="FunFam" id="3.40.50.300:FF:001660">
    <property type="entry name" value="NF-X1 finger and helicase protein, putative"/>
    <property type="match status" value="1"/>
</dbReference>
<feature type="domain" description="DNA2/NAM7 helicase helicase" evidence="3">
    <location>
        <begin position="319"/>
        <end position="641"/>
    </location>
</feature>
<gene>
    <name evidence="5" type="ORF">N7541_010502</name>
</gene>
<keyword evidence="1" id="KW-0067">ATP-binding</keyword>
<dbReference type="GO" id="GO:0031380">
    <property type="term" value="C:nuclear RNA-directed RNA polymerase complex"/>
    <property type="evidence" value="ECO:0007669"/>
    <property type="project" value="TreeGrafter"/>
</dbReference>
<dbReference type="Pfam" id="PF13087">
    <property type="entry name" value="AAA_12"/>
    <property type="match status" value="1"/>
</dbReference>
<evidence type="ECO:0000313" key="6">
    <source>
        <dbReference type="Proteomes" id="UP001148299"/>
    </source>
</evidence>
<dbReference type="AlphaFoldDB" id="A0A9W9QUP6"/>
<comment type="caution">
    <text evidence="5">The sequence shown here is derived from an EMBL/GenBank/DDBJ whole genome shotgun (WGS) entry which is preliminary data.</text>
</comment>
<dbReference type="InterPro" id="IPR041677">
    <property type="entry name" value="DNA2/NAM7_AAA_11"/>
</dbReference>
<dbReference type="PANTHER" id="PTHR10887:SF445">
    <property type="entry name" value="NFX1-TYPE ZINC FINGER-CONTAINING PROTEIN 1"/>
    <property type="match status" value="1"/>
</dbReference>
<dbReference type="PANTHER" id="PTHR10887">
    <property type="entry name" value="DNA2/NAM7 HELICASE FAMILY"/>
    <property type="match status" value="1"/>
</dbReference>
<dbReference type="Gene3D" id="3.40.50.300">
    <property type="entry name" value="P-loop containing nucleotide triphosphate hydrolases"/>
    <property type="match status" value="2"/>
</dbReference>
<dbReference type="GO" id="GO:0004386">
    <property type="term" value="F:helicase activity"/>
    <property type="evidence" value="ECO:0007669"/>
    <property type="project" value="InterPro"/>
</dbReference>
<evidence type="ECO:0000259" key="4">
    <source>
        <dbReference type="Pfam" id="PF13087"/>
    </source>
</evidence>
<organism evidence="5 6">
    <name type="scientific">Penicillium brevicompactum</name>
    <dbReference type="NCBI Taxonomy" id="5074"/>
    <lineage>
        <taxon>Eukaryota</taxon>
        <taxon>Fungi</taxon>
        <taxon>Dikarya</taxon>
        <taxon>Ascomycota</taxon>
        <taxon>Pezizomycotina</taxon>
        <taxon>Eurotiomycetes</taxon>
        <taxon>Eurotiomycetidae</taxon>
        <taxon>Eurotiales</taxon>
        <taxon>Aspergillaceae</taxon>
        <taxon>Penicillium</taxon>
    </lineage>
</organism>
<keyword evidence="1" id="KW-0347">Helicase</keyword>
<keyword evidence="6" id="KW-1185">Reference proteome</keyword>
<dbReference type="InterPro" id="IPR027417">
    <property type="entry name" value="P-loop_NTPase"/>
</dbReference>
<dbReference type="Proteomes" id="UP001148299">
    <property type="component" value="Unassembled WGS sequence"/>
</dbReference>
<dbReference type="EMBL" id="JAPZBR010000008">
    <property type="protein sequence ID" value="KAJ5341378.1"/>
    <property type="molecule type" value="Genomic_DNA"/>
</dbReference>
<reference evidence="5" key="2">
    <citation type="journal article" date="2023" name="IMA Fungus">
        <title>Comparative genomic study of the Penicillium genus elucidates a diverse pangenome and 15 lateral gene transfer events.</title>
        <authorList>
            <person name="Petersen C."/>
            <person name="Sorensen T."/>
            <person name="Nielsen M.R."/>
            <person name="Sondergaard T.E."/>
            <person name="Sorensen J.L."/>
            <person name="Fitzpatrick D.A."/>
            <person name="Frisvad J.C."/>
            <person name="Nielsen K.L."/>
        </authorList>
    </citation>
    <scope>NUCLEOTIDE SEQUENCE</scope>
    <source>
        <strain evidence="5">IBT 35675</strain>
    </source>
</reference>
<keyword evidence="1" id="KW-0547">Nucleotide-binding</keyword>
<feature type="domain" description="DNA2/NAM7 helicase-like C-terminal" evidence="4">
    <location>
        <begin position="657"/>
        <end position="898"/>
    </location>
</feature>
<protein>
    <submittedName>
        <fullName evidence="5">Uncharacterized protein</fullName>
    </submittedName>
</protein>
<evidence type="ECO:0000256" key="1">
    <source>
        <dbReference type="ARBA" id="ARBA00022806"/>
    </source>
</evidence>
<accession>A0A9W9QUP6</accession>
<dbReference type="GO" id="GO:0031048">
    <property type="term" value="P:regulatory ncRNA-mediated heterochromatin formation"/>
    <property type="evidence" value="ECO:0007669"/>
    <property type="project" value="TreeGrafter"/>
</dbReference>
<dbReference type="InterPro" id="IPR047187">
    <property type="entry name" value="SF1_C_Upf1"/>
</dbReference>
<dbReference type="SUPFAM" id="SSF52540">
    <property type="entry name" value="P-loop containing nucleoside triphosphate hydrolases"/>
    <property type="match status" value="1"/>
</dbReference>